<dbReference type="EMBL" id="QKZT01000018">
    <property type="protein sequence ID" value="PZX48707.1"/>
    <property type="molecule type" value="Genomic_DNA"/>
</dbReference>
<evidence type="ECO:0000313" key="2">
    <source>
        <dbReference type="Proteomes" id="UP000248882"/>
    </source>
</evidence>
<comment type="caution">
    <text evidence="1">The sequence shown here is derived from an EMBL/GenBank/DDBJ whole genome shotgun (WGS) entry which is preliminary data.</text>
</comment>
<name>A0A2W7QYC9_9BACT</name>
<evidence type="ECO:0008006" key="3">
    <source>
        <dbReference type="Google" id="ProtNLM"/>
    </source>
</evidence>
<reference evidence="1 2" key="1">
    <citation type="submission" date="2018-06" db="EMBL/GenBank/DDBJ databases">
        <title>Genomic Encyclopedia of Archaeal and Bacterial Type Strains, Phase II (KMG-II): from individual species to whole genera.</title>
        <authorList>
            <person name="Goeker M."/>
        </authorList>
    </citation>
    <scope>NUCLEOTIDE SEQUENCE [LARGE SCALE GENOMIC DNA]</scope>
    <source>
        <strain evidence="1 2">DSM 19830</strain>
    </source>
</reference>
<dbReference type="AlphaFoldDB" id="A0A2W7QYC9"/>
<accession>A0A2W7QYC9</accession>
<sequence>MAIQEISSCSIENGVVTVNGESVYAAVDESFSEFLKSAFKPLETSYPKYYKMDRLCQLAFLGAEYLLNASNFSFKEDEVALCFFNGLSSLDSDAKHQQLINEEAKVSPAIFVYTLPNIMMGEIAIKNKWYGENLLMLRPDFNFEEWALEADLLISSGKANYCLGGWVDVYQDHYQLKLYLVKAAGIKMNLDSI</sequence>
<dbReference type="OrthoDB" id="1071350at2"/>
<keyword evidence="2" id="KW-1185">Reference proteome</keyword>
<proteinExistence type="predicted"/>
<gene>
    <name evidence="1" type="ORF">LV85_03522</name>
</gene>
<protein>
    <recommendedName>
        <fullName evidence="3">Beta-ketoacyl synthase-like protein</fullName>
    </recommendedName>
</protein>
<dbReference type="RefSeq" id="WP_111321810.1">
    <property type="nucleotide sequence ID" value="NZ_QKZT01000018.1"/>
</dbReference>
<organism evidence="1 2">
    <name type="scientific">Algoriphagus chordae</name>
    <dbReference type="NCBI Taxonomy" id="237019"/>
    <lineage>
        <taxon>Bacteria</taxon>
        <taxon>Pseudomonadati</taxon>
        <taxon>Bacteroidota</taxon>
        <taxon>Cytophagia</taxon>
        <taxon>Cytophagales</taxon>
        <taxon>Cyclobacteriaceae</taxon>
        <taxon>Algoriphagus</taxon>
    </lineage>
</organism>
<dbReference type="Proteomes" id="UP000248882">
    <property type="component" value="Unassembled WGS sequence"/>
</dbReference>
<evidence type="ECO:0000313" key="1">
    <source>
        <dbReference type="EMBL" id="PZX48707.1"/>
    </source>
</evidence>